<evidence type="ECO:0000256" key="1">
    <source>
        <dbReference type="ARBA" id="ARBA00004651"/>
    </source>
</evidence>
<proteinExistence type="predicted"/>
<dbReference type="RefSeq" id="WP_343992592.1">
    <property type="nucleotide sequence ID" value="NZ_BAAALG010000004.1"/>
</dbReference>
<keyword evidence="3 7" id="KW-0812">Transmembrane</keyword>
<evidence type="ECO:0000259" key="8">
    <source>
        <dbReference type="Pfam" id="PF06271"/>
    </source>
</evidence>
<evidence type="ECO:0000256" key="2">
    <source>
        <dbReference type="ARBA" id="ARBA00022475"/>
    </source>
</evidence>
<dbReference type="PANTHER" id="PTHR36115:SF4">
    <property type="entry name" value="MEMBRANE PROTEIN"/>
    <property type="match status" value="1"/>
</dbReference>
<keyword evidence="5 7" id="KW-0472">Membrane</keyword>
<evidence type="ECO:0000256" key="3">
    <source>
        <dbReference type="ARBA" id="ARBA00022692"/>
    </source>
</evidence>
<evidence type="ECO:0000256" key="6">
    <source>
        <dbReference type="SAM" id="MobiDB-lite"/>
    </source>
</evidence>
<keyword evidence="4 7" id="KW-1133">Transmembrane helix</keyword>
<dbReference type="InterPro" id="IPR010432">
    <property type="entry name" value="RDD"/>
</dbReference>
<reference evidence="10" key="1">
    <citation type="journal article" date="2019" name="Int. J. Syst. Evol. Microbiol.">
        <title>The Global Catalogue of Microorganisms (GCM) 10K type strain sequencing project: providing services to taxonomists for standard genome sequencing and annotation.</title>
        <authorList>
            <consortium name="The Broad Institute Genomics Platform"/>
            <consortium name="The Broad Institute Genome Sequencing Center for Infectious Disease"/>
            <person name="Wu L."/>
            <person name="Ma J."/>
        </authorList>
    </citation>
    <scope>NUCLEOTIDE SEQUENCE [LARGE SCALE GENOMIC DNA]</scope>
    <source>
        <strain evidence="10">JCM 13008</strain>
    </source>
</reference>
<evidence type="ECO:0000313" key="9">
    <source>
        <dbReference type="EMBL" id="GAA1097492.1"/>
    </source>
</evidence>
<evidence type="ECO:0000256" key="5">
    <source>
        <dbReference type="ARBA" id="ARBA00023136"/>
    </source>
</evidence>
<dbReference type="Pfam" id="PF06271">
    <property type="entry name" value="RDD"/>
    <property type="match status" value="1"/>
</dbReference>
<evidence type="ECO:0000313" key="10">
    <source>
        <dbReference type="Proteomes" id="UP001501581"/>
    </source>
</evidence>
<dbReference type="EMBL" id="BAAALG010000004">
    <property type="protein sequence ID" value="GAA1097492.1"/>
    <property type="molecule type" value="Genomic_DNA"/>
</dbReference>
<sequence length="172" mass="17933">MSAQPPYPPPFPEANQPPTGPASGSLAERFVARLLDGLIVGIPVGLVLGIVLGILGLFDNLIGMLILDVALAAAIFAYFVYFETSRGATIGKQVMKLRTIGANGGNPTTDEVLKRNVFNAVYLVAWIPILGILANLAGLVAIIAVAVTISSDPLGRGWHDKFAGGTRVIKAG</sequence>
<gene>
    <name evidence="9" type="ORF">GCM10009668_13230</name>
</gene>
<feature type="transmembrane region" description="Helical" evidence="7">
    <location>
        <begin position="61"/>
        <end position="82"/>
    </location>
</feature>
<evidence type="ECO:0000256" key="4">
    <source>
        <dbReference type="ARBA" id="ARBA00022989"/>
    </source>
</evidence>
<keyword evidence="2" id="KW-1003">Cell membrane</keyword>
<organism evidence="9 10">
    <name type="scientific">Nocardioides dubius</name>
    <dbReference type="NCBI Taxonomy" id="317019"/>
    <lineage>
        <taxon>Bacteria</taxon>
        <taxon>Bacillati</taxon>
        <taxon>Actinomycetota</taxon>
        <taxon>Actinomycetes</taxon>
        <taxon>Propionibacteriales</taxon>
        <taxon>Nocardioidaceae</taxon>
        <taxon>Nocardioides</taxon>
    </lineage>
</organism>
<keyword evidence="10" id="KW-1185">Reference proteome</keyword>
<name>A0ABP4E830_9ACTN</name>
<dbReference type="PANTHER" id="PTHR36115">
    <property type="entry name" value="PROLINE-RICH ANTIGEN HOMOLOG-RELATED"/>
    <property type="match status" value="1"/>
</dbReference>
<feature type="transmembrane region" description="Helical" evidence="7">
    <location>
        <begin position="34"/>
        <end position="55"/>
    </location>
</feature>
<comment type="subcellular location">
    <subcellularLocation>
        <location evidence="1">Cell membrane</location>
        <topology evidence="1">Multi-pass membrane protein</topology>
    </subcellularLocation>
</comment>
<feature type="compositionally biased region" description="Pro residues" evidence="6">
    <location>
        <begin position="1"/>
        <end position="12"/>
    </location>
</feature>
<evidence type="ECO:0000256" key="7">
    <source>
        <dbReference type="SAM" id="Phobius"/>
    </source>
</evidence>
<dbReference type="Proteomes" id="UP001501581">
    <property type="component" value="Unassembled WGS sequence"/>
</dbReference>
<accession>A0ABP4E830</accession>
<protein>
    <recommendedName>
        <fullName evidence="8">RDD domain-containing protein</fullName>
    </recommendedName>
</protein>
<feature type="domain" description="RDD" evidence="8">
    <location>
        <begin position="25"/>
        <end position="164"/>
    </location>
</feature>
<dbReference type="InterPro" id="IPR051791">
    <property type="entry name" value="Pra-immunoreactive"/>
</dbReference>
<feature type="region of interest" description="Disordered" evidence="6">
    <location>
        <begin position="1"/>
        <end position="22"/>
    </location>
</feature>
<feature type="transmembrane region" description="Helical" evidence="7">
    <location>
        <begin position="123"/>
        <end position="149"/>
    </location>
</feature>
<comment type="caution">
    <text evidence="9">The sequence shown here is derived from an EMBL/GenBank/DDBJ whole genome shotgun (WGS) entry which is preliminary data.</text>
</comment>